<dbReference type="InterPro" id="IPR009057">
    <property type="entry name" value="Homeodomain-like_sf"/>
</dbReference>
<comment type="caution">
    <text evidence="1">The sequence shown here is derived from an EMBL/GenBank/DDBJ whole genome shotgun (WGS) entry which is preliminary data.</text>
</comment>
<dbReference type="OrthoDB" id="427021at2"/>
<dbReference type="RefSeq" id="WP_083583234.1">
    <property type="nucleotide sequence ID" value="NZ_MPPI01000054.1"/>
</dbReference>
<dbReference type="Pfam" id="PF13384">
    <property type="entry name" value="HTH_23"/>
    <property type="match status" value="1"/>
</dbReference>
<dbReference type="Proteomes" id="UP000238634">
    <property type="component" value="Unassembled WGS sequence"/>
</dbReference>
<evidence type="ECO:0000313" key="1">
    <source>
        <dbReference type="EMBL" id="PSB15700.1"/>
    </source>
</evidence>
<reference evidence="1 2" key="1">
    <citation type="submission" date="2018-02" db="EMBL/GenBank/DDBJ databases">
        <authorList>
            <person name="Cohen D.B."/>
            <person name="Kent A.D."/>
        </authorList>
    </citation>
    <scope>NUCLEOTIDE SEQUENCE [LARGE SCALE GENOMIC DNA]</scope>
    <source>
        <strain evidence="1 2">ULC007</strain>
    </source>
</reference>
<sequence length="147" mass="16546">MIEISFSEVEIAALPYERFHPPHPRVQGKMEALDLKSQGLPHWEMAQLVQVSQNTLRSYLKDYQAGGIAGLKVLTFYQPQSELKPHQATLEAQFRAHPPQSLAQAAAKIEALTGIRRSRSQVQGVRPPSDTLEKTDYLLLHKGFECL</sequence>
<gene>
    <name evidence="1" type="ORF">C7B65_23860</name>
</gene>
<dbReference type="SUPFAM" id="SSF46689">
    <property type="entry name" value="Homeodomain-like"/>
    <property type="match status" value="1"/>
</dbReference>
<name>A0A2T1D5E0_9CYAN</name>
<keyword evidence="2" id="KW-1185">Reference proteome</keyword>
<organism evidence="1 2">
    <name type="scientific">Phormidesmis priestleyi ULC007</name>
    <dbReference type="NCBI Taxonomy" id="1920490"/>
    <lineage>
        <taxon>Bacteria</taxon>
        <taxon>Bacillati</taxon>
        <taxon>Cyanobacteriota</taxon>
        <taxon>Cyanophyceae</taxon>
        <taxon>Leptolyngbyales</taxon>
        <taxon>Leptolyngbyaceae</taxon>
        <taxon>Phormidesmis</taxon>
    </lineage>
</organism>
<evidence type="ECO:0000313" key="2">
    <source>
        <dbReference type="Proteomes" id="UP000238634"/>
    </source>
</evidence>
<proteinExistence type="predicted"/>
<dbReference type="EMBL" id="PVWG01000055">
    <property type="protein sequence ID" value="PSB15700.1"/>
    <property type="molecule type" value="Genomic_DNA"/>
</dbReference>
<accession>A0A2T1D5E0</accession>
<protein>
    <submittedName>
        <fullName evidence="1">Uncharacterized protein</fullName>
    </submittedName>
</protein>
<reference evidence="1 2" key="2">
    <citation type="submission" date="2018-03" db="EMBL/GenBank/DDBJ databases">
        <title>The ancient ancestry and fast evolution of plastids.</title>
        <authorList>
            <person name="Moore K.R."/>
            <person name="Magnabosco C."/>
            <person name="Momper L."/>
            <person name="Gold D.A."/>
            <person name="Bosak T."/>
            <person name="Fournier G.P."/>
        </authorList>
    </citation>
    <scope>NUCLEOTIDE SEQUENCE [LARGE SCALE GENOMIC DNA]</scope>
    <source>
        <strain evidence="1 2">ULC007</strain>
    </source>
</reference>
<dbReference type="AlphaFoldDB" id="A0A2T1D5E0"/>